<feature type="domain" description="HPt" evidence="3">
    <location>
        <begin position="30"/>
        <end position="126"/>
    </location>
</feature>
<dbReference type="Gene3D" id="1.20.120.160">
    <property type="entry name" value="HPT domain"/>
    <property type="match status" value="1"/>
</dbReference>
<proteinExistence type="predicted"/>
<sequence>MHTASAAPPPPAVLDAEALGRLRELDPAGKNQLLARVVTAFSKSLERLLPDLSQARGQQPADLDGIRRVCHTLKSSSASLGALALSRRCAELEAAARDGKLTATDARLDDLLQDIEQVRVALNALV</sequence>
<dbReference type="SMART" id="SM00073">
    <property type="entry name" value="HPT"/>
    <property type="match status" value="1"/>
</dbReference>
<dbReference type="RefSeq" id="WP_347706278.1">
    <property type="nucleotide sequence ID" value="NZ_JBDPZD010000007.1"/>
</dbReference>
<gene>
    <name evidence="4" type="ORF">ABDJ85_18470</name>
</gene>
<organism evidence="4 5">
    <name type="scientific">Roseateles paludis</name>
    <dbReference type="NCBI Taxonomy" id="3145238"/>
    <lineage>
        <taxon>Bacteria</taxon>
        <taxon>Pseudomonadati</taxon>
        <taxon>Pseudomonadota</taxon>
        <taxon>Betaproteobacteria</taxon>
        <taxon>Burkholderiales</taxon>
        <taxon>Sphaerotilaceae</taxon>
        <taxon>Roseateles</taxon>
    </lineage>
</organism>
<evidence type="ECO:0000259" key="3">
    <source>
        <dbReference type="PROSITE" id="PS50894"/>
    </source>
</evidence>
<dbReference type="InterPro" id="IPR008207">
    <property type="entry name" value="Sig_transdc_His_kin_Hpt_dom"/>
</dbReference>
<keyword evidence="1" id="KW-0902">Two-component regulatory system</keyword>
<dbReference type="Proteomes" id="UP001495147">
    <property type="component" value="Unassembled WGS sequence"/>
</dbReference>
<accession>A0ABV0G6V9</accession>
<feature type="modified residue" description="Phosphohistidine" evidence="2">
    <location>
        <position position="71"/>
    </location>
</feature>
<dbReference type="EMBL" id="JBDPZD010000007">
    <property type="protein sequence ID" value="MEO3693463.1"/>
    <property type="molecule type" value="Genomic_DNA"/>
</dbReference>
<dbReference type="PANTHER" id="PTHR28242">
    <property type="entry name" value="PHOSPHORELAY INTERMEDIATE PROTEIN YPD1"/>
    <property type="match status" value="1"/>
</dbReference>
<dbReference type="InterPro" id="IPR036641">
    <property type="entry name" value="HPT_dom_sf"/>
</dbReference>
<dbReference type="PROSITE" id="PS50894">
    <property type="entry name" value="HPT"/>
    <property type="match status" value="1"/>
</dbReference>
<keyword evidence="2" id="KW-0597">Phosphoprotein</keyword>
<evidence type="ECO:0000256" key="1">
    <source>
        <dbReference type="ARBA" id="ARBA00023012"/>
    </source>
</evidence>
<dbReference type="Pfam" id="PF01627">
    <property type="entry name" value="Hpt"/>
    <property type="match status" value="1"/>
</dbReference>
<evidence type="ECO:0000313" key="5">
    <source>
        <dbReference type="Proteomes" id="UP001495147"/>
    </source>
</evidence>
<comment type="caution">
    <text evidence="4">The sequence shown here is derived from an EMBL/GenBank/DDBJ whole genome shotgun (WGS) entry which is preliminary data.</text>
</comment>
<reference evidence="4 5" key="1">
    <citation type="submission" date="2024-05" db="EMBL/GenBank/DDBJ databases">
        <title>Roseateles sp. DJS-2-20 16S ribosomal RNA gene Genome sequencing and assembly.</title>
        <authorList>
            <person name="Woo H."/>
        </authorList>
    </citation>
    <scope>NUCLEOTIDE SEQUENCE [LARGE SCALE GENOMIC DNA]</scope>
    <source>
        <strain evidence="4 5">DJS-2-20</strain>
    </source>
</reference>
<evidence type="ECO:0000256" key="2">
    <source>
        <dbReference type="PROSITE-ProRule" id="PRU00110"/>
    </source>
</evidence>
<dbReference type="InterPro" id="IPR045871">
    <property type="entry name" value="AHP1-5/YPD1"/>
</dbReference>
<name>A0ABV0G6V9_9BURK</name>
<dbReference type="PANTHER" id="PTHR28242:SF52">
    <property type="entry name" value="PHOSPHORELAY INTERMEDIATE PROTEIN YPD1"/>
    <property type="match status" value="1"/>
</dbReference>
<keyword evidence="5" id="KW-1185">Reference proteome</keyword>
<protein>
    <submittedName>
        <fullName evidence="4">Hpt domain-containing protein</fullName>
    </submittedName>
</protein>
<dbReference type="SUPFAM" id="SSF47226">
    <property type="entry name" value="Histidine-containing phosphotransfer domain, HPT domain"/>
    <property type="match status" value="1"/>
</dbReference>
<evidence type="ECO:0000313" key="4">
    <source>
        <dbReference type="EMBL" id="MEO3693463.1"/>
    </source>
</evidence>